<proteinExistence type="predicted"/>
<feature type="compositionally biased region" description="Basic residues" evidence="2">
    <location>
        <begin position="1"/>
        <end position="11"/>
    </location>
</feature>
<dbReference type="Gene3D" id="3.40.50.300">
    <property type="entry name" value="P-loop containing nucleotide triphosphate hydrolases"/>
    <property type="match status" value="1"/>
</dbReference>
<dbReference type="InterPro" id="IPR027417">
    <property type="entry name" value="P-loop_NTPase"/>
</dbReference>
<gene>
    <name evidence="4" type="ORF">BJ322DRAFT_1131954</name>
</gene>
<keyword evidence="5" id="KW-1185">Reference proteome</keyword>
<dbReference type="OrthoDB" id="308690at2759"/>
<sequence length="1396" mass="155702">MKHFLKIKRKKSPEPPHQPTFPGDPFSLDPGPPEDGRGGTDPFRNGMDVGQEPTASGPPMSGLLIGGSGHRNVVDASDTGWRGIDAAEASRAAKRARKGASLGDVNEATEKFGPLKVVLGAIPPLFANREGSVAAGNKIKNVLFRVATLEEHFSLPPADVADQRRRDELIRNSRGIEGQLCSLCKKPEWQQLTDHAQDEEEAFRLLEDLQVAVVDYQMARQTMIYNQELKSIATAEAAVLNHFRSARQAEYRHGDRNGCLRGTRGAILDEIELWSYDFYKPSVYWLNGLAGTGKSTIAQTISERTFADGRLGASFFCSRDFEDRSNLKSIFPTLAVQLARNYPKFRSIFVPLIQADPEIVHESLYGQMNKLVVQPLVESSVSTVIVIDALDECKDEEPASAILSVLGQFVAQIPKVKFFVTGRPEPRIREGFRLPLLAEATDVFVLHEVESSRVNSDIRLFFGHKFSEIRSRRRGMDGWPTAEQQGLLCERTGGLFVHAIATVRFIDQKNVNPKEQLVRLLRSPDSKFEGKIKFKVNTTLDSLYITILQEAFGDDDPEGDPRVRSVLAAVILAMNPLSPATIATLLSIDTEDVFPLLSSLHSLLVLREDVDHPVRPFHKSFPDFIVDPTRCINQRFHISPPAHHAEFLLGCLETMNRRLEKNMCKLPDGVTNSEVADLRERTEQYIDEGLQYACQSWHKHLIHTTPVHSPEIVPVLRRFLEEKFPFWLEVLSVLGTAREAVDALTAAEQWLDTSPTPTPGLVKDYFRFVITFFEVISTSAPHIYHTAIPLSPRGTTVRELYERYASPLARVVHGLPSSWEQIVATFNTYNGDTLAAWSPCNRFIAISGHSEIGIVDAVTLKKLNTLECGESETWRLSFSPDSRLLTQFSDCALTSWDLQTGGLVGTILLVDQFSPRSSSSTYSVDGKIIAVASKSHDDTTFTIATYDLLPKARLYSYTPPKGHLIPPIWTDGERIRFVTMVPGSISVYEVGFISINTLAEVETLPLPDRIPPSKNLLFLPTLSRLAFTLKGNALIWDARNSKPLLDFVGRDSFREMSFSPDGRFFACTTDRELHLWKESPVGYTPHQNVVLTGLGESARPLFSPNGESIIMLNGFSVNLWPTSDPFTPPSSIPDGHGDRDDFLLEFSADETLAAVVPPAGGRIEIIDLETGDPRLVIDVDMSVYCMGLTGSMIVVADYDGVAAWDIPARDSAPNARATKRDLFHEMTFDHWPWTPSLVKSTRSISPNLNYVAVTLEDRGSPGQMNIYNTWTGECLASVPTEPKSKPHFTPDGSEVWSVPLSGPVTRWTIPVESGSSLLKLERLPPIACPLGVTRPSESFYGYKVQLDGWVLSSTQKRLLWLPHHWRSLHWSEFWRGRFFGYLHGEPPEVVILEFLE</sequence>
<feature type="domain" description="Nephrocystin 3-like N-terminal" evidence="3">
    <location>
        <begin position="270"/>
        <end position="423"/>
    </location>
</feature>
<organism evidence="4 5">
    <name type="scientific">Thelephora terrestris</name>
    <dbReference type="NCBI Taxonomy" id="56493"/>
    <lineage>
        <taxon>Eukaryota</taxon>
        <taxon>Fungi</taxon>
        <taxon>Dikarya</taxon>
        <taxon>Basidiomycota</taxon>
        <taxon>Agaricomycotina</taxon>
        <taxon>Agaricomycetes</taxon>
        <taxon>Thelephorales</taxon>
        <taxon>Thelephoraceae</taxon>
        <taxon>Thelephora</taxon>
    </lineage>
</organism>
<evidence type="ECO:0000256" key="2">
    <source>
        <dbReference type="SAM" id="MobiDB-lite"/>
    </source>
</evidence>
<reference evidence="4" key="2">
    <citation type="submission" date="2020-11" db="EMBL/GenBank/DDBJ databases">
        <authorList>
            <consortium name="DOE Joint Genome Institute"/>
            <person name="Kuo A."/>
            <person name="Miyauchi S."/>
            <person name="Kiss E."/>
            <person name="Drula E."/>
            <person name="Kohler A."/>
            <person name="Sanchez-Garcia M."/>
            <person name="Andreopoulos B."/>
            <person name="Barry K.W."/>
            <person name="Bonito G."/>
            <person name="Buee M."/>
            <person name="Carver A."/>
            <person name="Chen C."/>
            <person name="Cichocki N."/>
            <person name="Clum A."/>
            <person name="Culley D."/>
            <person name="Crous P.W."/>
            <person name="Fauchery L."/>
            <person name="Girlanda M."/>
            <person name="Hayes R."/>
            <person name="Keri Z."/>
            <person name="Labutti K."/>
            <person name="Lipzen A."/>
            <person name="Lombard V."/>
            <person name="Magnuson J."/>
            <person name="Maillard F."/>
            <person name="Morin E."/>
            <person name="Murat C."/>
            <person name="Nolan M."/>
            <person name="Ohm R."/>
            <person name="Pangilinan J."/>
            <person name="Pereira M."/>
            <person name="Perotto S."/>
            <person name="Peter M."/>
            <person name="Riley R."/>
            <person name="Sitrit Y."/>
            <person name="Stielow B."/>
            <person name="Szollosi G."/>
            <person name="Zifcakova L."/>
            <person name="Stursova M."/>
            <person name="Spatafora J.W."/>
            <person name="Tedersoo L."/>
            <person name="Vaario L.-M."/>
            <person name="Yamada A."/>
            <person name="Yan M."/>
            <person name="Wang P."/>
            <person name="Xu J."/>
            <person name="Bruns T."/>
            <person name="Baldrian P."/>
            <person name="Vilgalys R."/>
            <person name="Henrissat B."/>
            <person name="Grigoriev I.V."/>
            <person name="Hibbett D."/>
            <person name="Nagy L.G."/>
            <person name="Martin F.M."/>
        </authorList>
    </citation>
    <scope>NUCLEOTIDE SEQUENCE</scope>
    <source>
        <strain evidence="4">UH-Tt-Lm1</strain>
    </source>
</reference>
<dbReference type="Gene3D" id="2.130.10.10">
    <property type="entry name" value="YVTN repeat-like/Quinoprotein amine dehydrogenase"/>
    <property type="match status" value="2"/>
</dbReference>
<dbReference type="EMBL" id="WIUZ02000035">
    <property type="protein sequence ID" value="KAF9777502.1"/>
    <property type="molecule type" value="Genomic_DNA"/>
</dbReference>
<feature type="region of interest" description="Disordered" evidence="2">
    <location>
        <begin position="1"/>
        <end position="61"/>
    </location>
</feature>
<evidence type="ECO:0000259" key="3">
    <source>
        <dbReference type="Pfam" id="PF24883"/>
    </source>
</evidence>
<dbReference type="SUPFAM" id="SSF50998">
    <property type="entry name" value="Quinoprotein alcohol dehydrogenase-like"/>
    <property type="match status" value="1"/>
</dbReference>
<evidence type="ECO:0000313" key="4">
    <source>
        <dbReference type="EMBL" id="KAF9777502.1"/>
    </source>
</evidence>
<dbReference type="InterPro" id="IPR011047">
    <property type="entry name" value="Quinoprotein_ADH-like_sf"/>
</dbReference>
<dbReference type="InterPro" id="IPR015943">
    <property type="entry name" value="WD40/YVTN_repeat-like_dom_sf"/>
</dbReference>
<protein>
    <recommendedName>
        <fullName evidence="3">Nephrocystin 3-like N-terminal domain-containing protein</fullName>
    </recommendedName>
</protein>
<dbReference type="SMART" id="SM00320">
    <property type="entry name" value="WD40"/>
    <property type="match status" value="3"/>
</dbReference>
<evidence type="ECO:0000256" key="1">
    <source>
        <dbReference type="ARBA" id="ARBA00022737"/>
    </source>
</evidence>
<dbReference type="Proteomes" id="UP000736335">
    <property type="component" value="Unassembled WGS sequence"/>
</dbReference>
<name>A0A9P6H233_9AGAM</name>
<dbReference type="PANTHER" id="PTHR10039">
    <property type="entry name" value="AMELOGENIN"/>
    <property type="match status" value="1"/>
</dbReference>
<accession>A0A9P6H233</accession>
<dbReference type="SUPFAM" id="SSF52540">
    <property type="entry name" value="P-loop containing nucleoside triphosphate hydrolases"/>
    <property type="match status" value="1"/>
</dbReference>
<dbReference type="Pfam" id="PF24883">
    <property type="entry name" value="NPHP3_N"/>
    <property type="match status" value="1"/>
</dbReference>
<reference evidence="4" key="1">
    <citation type="journal article" date="2020" name="Nat. Commun.">
        <title>Large-scale genome sequencing of mycorrhizal fungi provides insights into the early evolution of symbiotic traits.</title>
        <authorList>
            <person name="Miyauchi S."/>
            <person name="Kiss E."/>
            <person name="Kuo A."/>
            <person name="Drula E."/>
            <person name="Kohler A."/>
            <person name="Sanchez-Garcia M."/>
            <person name="Morin E."/>
            <person name="Andreopoulos B."/>
            <person name="Barry K.W."/>
            <person name="Bonito G."/>
            <person name="Buee M."/>
            <person name="Carver A."/>
            <person name="Chen C."/>
            <person name="Cichocki N."/>
            <person name="Clum A."/>
            <person name="Culley D."/>
            <person name="Crous P.W."/>
            <person name="Fauchery L."/>
            <person name="Girlanda M."/>
            <person name="Hayes R.D."/>
            <person name="Keri Z."/>
            <person name="LaButti K."/>
            <person name="Lipzen A."/>
            <person name="Lombard V."/>
            <person name="Magnuson J."/>
            <person name="Maillard F."/>
            <person name="Murat C."/>
            <person name="Nolan M."/>
            <person name="Ohm R.A."/>
            <person name="Pangilinan J."/>
            <person name="Pereira M.F."/>
            <person name="Perotto S."/>
            <person name="Peter M."/>
            <person name="Pfister S."/>
            <person name="Riley R."/>
            <person name="Sitrit Y."/>
            <person name="Stielow J.B."/>
            <person name="Szollosi G."/>
            <person name="Zifcakova L."/>
            <person name="Stursova M."/>
            <person name="Spatafora J.W."/>
            <person name="Tedersoo L."/>
            <person name="Vaario L.M."/>
            <person name="Yamada A."/>
            <person name="Yan M."/>
            <person name="Wang P."/>
            <person name="Xu J."/>
            <person name="Bruns T."/>
            <person name="Baldrian P."/>
            <person name="Vilgalys R."/>
            <person name="Dunand C."/>
            <person name="Henrissat B."/>
            <person name="Grigoriev I.V."/>
            <person name="Hibbett D."/>
            <person name="Nagy L.G."/>
            <person name="Martin F.M."/>
        </authorList>
    </citation>
    <scope>NUCLEOTIDE SEQUENCE</scope>
    <source>
        <strain evidence="4">UH-Tt-Lm1</strain>
    </source>
</reference>
<comment type="caution">
    <text evidence="4">The sequence shown here is derived from an EMBL/GenBank/DDBJ whole genome shotgun (WGS) entry which is preliminary data.</text>
</comment>
<evidence type="ECO:0000313" key="5">
    <source>
        <dbReference type="Proteomes" id="UP000736335"/>
    </source>
</evidence>
<dbReference type="InterPro" id="IPR056884">
    <property type="entry name" value="NPHP3-like_N"/>
</dbReference>
<keyword evidence="1" id="KW-0677">Repeat</keyword>
<dbReference type="InterPro" id="IPR001680">
    <property type="entry name" value="WD40_rpt"/>
</dbReference>